<dbReference type="Pfam" id="PF04397">
    <property type="entry name" value="LytTR"/>
    <property type="match status" value="1"/>
</dbReference>
<dbReference type="AlphaFoldDB" id="A0A414SWB7"/>
<dbReference type="Gene3D" id="2.40.50.1020">
    <property type="entry name" value="LytTr DNA-binding domain"/>
    <property type="match status" value="1"/>
</dbReference>
<dbReference type="PROSITE" id="PS50930">
    <property type="entry name" value="HTH_LYTTR"/>
    <property type="match status" value="1"/>
</dbReference>
<dbReference type="PANTHER" id="PTHR37299:SF1">
    <property type="entry name" value="STAGE 0 SPORULATION PROTEIN A HOMOLOG"/>
    <property type="match status" value="1"/>
</dbReference>
<dbReference type="InterPro" id="IPR046947">
    <property type="entry name" value="LytR-like"/>
</dbReference>
<evidence type="ECO:0000313" key="2">
    <source>
        <dbReference type="EMBL" id="RHG26207.1"/>
    </source>
</evidence>
<accession>A0A414SWB7</accession>
<dbReference type="PANTHER" id="PTHR37299">
    <property type="entry name" value="TRANSCRIPTIONAL REGULATOR-RELATED"/>
    <property type="match status" value="1"/>
</dbReference>
<dbReference type="EMBL" id="QRID01000018">
    <property type="protein sequence ID" value="RHG26207.1"/>
    <property type="molecule type" value="Genomic_DNA"/>
</dbReference>
<dbReference type="GO" id="GO:0003677">
    <property type="term" value="F:DNA binding"/>
    <property type="evidence" value="ECO:0007669"/>
    <property type="project" value="InterPro"/>
</dbReference>
<evidence type="ECO:0000313" key="3">
    <source>
        <dbReference type="Proteomes" id="UP000284051"/>
    </source>
</evidence>
<protein>
    <submittedName>
        <fullName evidence="2">LytTR family transcriptional regulator</fullName>
    </submittedName>
</protein>
<name>A0A414SWB7_9FIRM</name>
<comment type="caution">
    <text evidence="2">The sequence shown here is derived from an EMBL/GenBank/DDBJ whole genome shotgun (WGS) entry which is preliminary data.</text>
</comment>
<gene>
    <name evidence="2" type="ORF">DW264_15020</name>
</gene>
<proteinExistence type="predicted"/>
<dbReference type="GO" id="GO:0000156">
    <property type="term" value="F:phosphorelay response regulator activity"/>
    <property type="evidence" value="ECO:0007669"/>
    <property type="project" value="InterPro"/>
</dbReference>
<sequence>MLDESGTKAGCVRLKLNEILYFEYIKRSRKAAIILEDCRYECECTFENLVEELQPYDFAVNHRGCLVNLRHIEKIQGFHIYLDNGKELSLAQKRSSDFREEMNKFLQKTQRRE</sequence>
<evidence type="ECO:0000259" key="1">
    <source>
        <dbReference type="PROSITE" id="PS50930"/>
    </source>
</evidence>
<feature type="domain" description="HTH LytTR-type" evidence="1">
    <location>
        <begin position="12"/>
        <end position="104"/>
    </location>
</feature>
<dbReference type="SMART" id="SM00850">
    <property type="entry name" value="LytTR"/>
    <property type="match status" value="1"/>
</dbReference>
<dbReference type="Proteomes" id="UP000284051">
    <property type="component" value="Unassembled WGS sequence"/>
</dbReference>
<organism evidence="2 3">
    <name type="scientific">Roseburia intestinalis</name>
    <dbReference type="NCBI Taxonomy" id="166486"/>
    <lineage>
        <taxon>Bacteria</taxon>
        <taxon>Bacillati</taxon>
        <taxon>Bacillota</taxon>
        <taxon>Clostridia</taxon>
        <taxon>Lachnospirales</taxon>
        <taxon>Lachnospiraceae</taxon>
        <taxon>Roseburia</taxon>
    </lineage>
</organism>
<dbReference type="InterPro" id="IPR007492">
    <property type="entry name" value="LytTR_DNA-bd_dom"/>
</dbReference>
<reference evidence="2 3" key="1">
    <citation type="submission" date="2018-08" db="EMBL/GenBank/DDBJ databases">
        <title>A genome reference for cultivated species of the human gut microbiota.</title>
        <authorList>
            <person name="Zou Y."/>
            <person name="Xue W."/>
            <person name="Luo G."/>
        </authorList>
    </citation>
    <scope>NUCLEOTIDE SEQUENCE [LARGE SCALE GENOMIC DNA]</scope>
    <source>
        <strain evidence="2 3">AM22-21LB</strain>
    </source>
</reference>